<dbReference type="EMBL" id="JARJCM010000242">
    <property type="protein sequence ID" value="KAJ7021081.1"/>
    <property type="molecule type" value="Genomic_DNA"/>
</dbReference>
<reference evidence="2" key="1">
    <citation type="submission" date="2023-03" db="EMBL/GenBank/DDBJ databases">
        <title>Massive genome expansion in bonnet fungi (Mycena s.s.) driven by repeated elements and novel gene families across ecological guilds.</title>
        <authorList>
            <consortium name="Lawrence Berkeley National Laboratory"/>
            <person name="Harder C.B."/>
            <person name="Miyauchi S."/>
            <person name="Viragh M."/>
            <person name="Kuo A."/>
            <person name="Thoen E."/>
            <person name="Andreopoulos B."/>
            <person name="Lu D."/>
            <person name="Skrede I."/>
            <person name="Drula E."/>
            <person name="Henrissat B."/>
            <person name="Morin E."/>
            <person name="Kohler A."/>
            <person name="Barry K."/>
            <person name="LaButti K."/>
            <person name="Morin E."/>
            <person name="Salamov A."/>
            <person name="Lipzen A."/>
            <person name="Mereny Z."/>
            <person name="Hegedus B."/>
            <person name="Baldrian P."/>
            <person name="Stursova M."/>
            <person name="Weitz H."/>
            <person name="Taylor A."/>
            <person name="Grigoriev I.V."/>
            <person name="Nagy L.G."/>
            <person name="Martin F."/>
            <person name="Kauserud H."/>
        </authorList>
    </citation>
    <scope>NUCLEOTIDE SEQUENCE</scope>
    <source>
        <strain evidence="2">CBHHK200</strain>
    </source>
</reference>
<feature type="compositionally biased region" description="Basic and acidic residues" evidence="1">
    <location>
        <begin position="204"/>
        <end position="215"/>
    </location>
</feature>
<keyword evidence="3" id="KW-1185">Reference proteome</keyword>
<comment type="caution">
    <text evidence="2">The sequence shown here is derived from an EMBL/GenBank/DDBJ whole genome shotgun (WGS) entry which is preliminary data.</text>
</comment>
<accession>A0AAD6WRM5</accession>
<evidence type="ECO:0000256" key="1">
    <source>
        <dbReference type="SAM" id="MobiDB-lite"/>
    </source>
</evidence>
<evidence type="ECO:0000313" key="2">
    <source>
        <dbReference type="EMBL" id="KAJ7021081.1"/>
    </source>
</evidence>
<organism evidence="2 3">
    <name type="scientific">Mycena alexandri</name>
    <dbReference type="NCBI Taxonomy" id="1745969"/>
    <lineage>
        <taxon>Eukaryota</taxon>
        <taxon>Fungi</taxon>
        <taxon>Dikarya</taxon>
        <taxon>Basidiomycota</taxon>
        <taxon>Agaricomycotina</taxon>
        <taxon>Agaricomycetes</taxon>
        <taxon>Agaricomycetidae</taxon>
        <taxon>Agaricales</taxon>
        <taxon>Marasmiineae</taxon>
        <taxon>Mycenaceae</taxon>
        <taxon>Mycena</taxon>
    </lineage>
</organism>
<gene>
    <name evidence="2" type="ORF">C8F04DRAFT_1195838</name>
</gene>
<dbReference type="AlphaFoldDB" id="A0AAD6WRM5"/>
<proteinExistence type="predicted"/>
<evidence type="ECO:0000313" key="3">
    <source>
        <dbReference type="Proteomes" id="UP001218188"/>
    </source>
</evidence>
<dbReference type="Proteomes" id="UP001218188">
    <property type="component" value="Unassembled WGS sequence"/>
</dbReference>
<sequence length="215" mass="22881">MSAVNPEGELVTCQEFSTESLCGCVVQWLLYYDACAPSQGASAASAWASSAVDEAGQLDSGLPVQAAQLEAVHVPHGTSSSLETGCSQPLTLAEGVPQEPKTCDPRAVPFAAGPVDQAWASATISAAAEKPCNQCNYNMGRRTLPGVKPRSSARVRKNWQREEWNVPREGKTLSLRTSSAANKKKTFAGDAHTVTAGHGGGEGQELKRWIRDRRD</sequence>
<feature type="region of interest" description="Disordered" evidence="1">
    <location>
        <begin position="175"/>
        <end position="215"/>
    </location>
</feature>
<name>A0AAD6WRM5_9AGAR</name>
<protein>
    <submittedName>
        <fullName evidence="2">Uncharacterized protein</fullName>
    </submittedName>
</protein>